<dbReference type="PROSITE" id="PS51257">
    <property type="entry name" value="PROKAR_LIPOPROTEIN"/>
    <property type="match status" value="1"/>
</dbReference>
<sequence>MKLREKIWNSAVALGMVASCVASSIGINFVESSSHASQFLKSDTEAGVVLQSAWNHYRADQAGKKVALVDNEGKELEGAEVVVKADKFWGDSSAEEVASKGNGDAQLRRGYIDDSVEETVSIRVSDIPYKSYRVLIYFSSDTNGGAYLPVRVNGKKFATEGEKKTYGSDQRWAKSNYLEVKGLKGTLSIKVPKREEREMENRGTIAAVQIIEEK</sequence>
<dbReference type="EMBL" id="JBHUJB010000036">
    <property type="protein sequence ID" value="MFD2159067.1"/>
    <property type="molecule type" value="Genomic_DNA"/>
</dbReference>
<organism evidence="1 2">
    <name type="scientific">Rubritalea tangerina</name>
    <dbReference type="NCBI Taxonomy" id="430798"/>
    <lineage>
        <taxon>Bacteria</taxon>
        <taxon>Pseudomonadati</taxon>
        <taxon>Verrucomicrobiota</taxon>
        <taxon>Verrucomicrobiia</taxon>
        <taxon>Verrucomicrobiales</taxon>
        <taxon>Rubritaleaceae</taxon>
        <taxon>Rubritalea</taxon>
    </lineage>
</organism>
<name>A0ABW4ZBS8_9BACT</name>
<dbReference type="Proteomes" id="UP001597389">
    <property type="component" value="Unassembled WGS sequence"/>
</dbReference>
<accession>A0ABW4ZBS8</accession>
<evidence type="ECO:0000313" key="2">
    <source>
        <dbReference type="Proteomes" id="UP001597389"/>
    </source>
</evidence>
<dbReference type="RefSeq" id="WP_377178035.1">
    <property type="nucleotide sequence ID" value="NZ_JBHUJB010000036.1"/>
</dbReference>
<evidence type="ECO:0000313" key="1">
    <source>
        <dbReference type="EMBL" id="MFD2159067.1"/>
    </source>
</evidence>
<proteinExistence type="predicted"/>
<comment type="caution">
    <text evidence="1">The sequence shown here is derived from an EMBL/GenBank/DDBJ whole genome shotgun (WGS) entry which is preliminary data.</text>
</comment>
<gene>
    <name evidence="1" type="ORF">ACFSW8_09170</name>
</gene>
<reference evidence="2" key="1">
    <citation type="journal article" date="2019" name="Int. J. Syst. Evol. Microbiol.">
        <title>The Global Catalogue of Microorganisms (GCM) 10K type strain sequencing project: providing services to taxonomists for standard genome sequencing and annotation.</title>
        <authorList>
            <consortium name="The Broad Institute Genomics Platform"/>
            <consortium name="The Broad Institute Genome Sequencing Center for Infectious Disease"/>
            <person name="Wu L."/>
            <person name="Ma J."/>
        </authorList>
    </citation>
    <scope>NUCLEOTIDE SEQUENCE [LARGE SCALE GENOMIC DNA]</scope>
    <source>
        <strain evidence="2">CCUG 57942</strain>
    </source>
</reference>
<keyword evidence="2" id="KW-1185">Reference proteome</keyword>
<protein>
    <submittedName>
        <fullName evidence="1">Uncharacterized protein</fullName>
    </submittedName>
</protein>